<protein>
    <submittedName>
        <fullName evidence="1">TIGR04282 family arsenosugar biosynthesis glycosyltransferase</fullName>
    </submittedName>
</protein>
<reference evidence="1 2" key="1">
    <citation type="submission" date="2020-10" db="EMBL/GenBank/DDBJ databases">
        <title>Connecting structure to function with the recovery of over 1000 high-quality activated sludge metagenome-assembled genomes encoding full-length rRNA genes using long-read sequencing.</title>
        <authorList>
            <person name="Singleton C.M."/>
            <person name="Petriglieri F."/>
            <person name="Kristensen J.M."/>
            <person name="Kirkegaard R.H."/>
            <person name="Michaelsen T.Y."/>
            <person name="Andersen M.H."/>
            <person name="Karst S.M."/>
            <person name="Dueholm M.S."/>
            <person name="Nielsen P.H."/>
            <person name="Albertsen M."/>
        </authorList>
    </citation>
    <scope>NUCLEOTIDE SEQUENCE [LARGE SCALE GENOMIC DNA]</scope>
    <source>
        <strain evidence="1">Ribe_18-Q3-R11-54_BAT3C.373</strain>
    </source>
</reference>
<proteinExistence type="predicted"/>
<dbReference type="InterPro" id="IPR018641">
    <property type="entry name" value="Trfase_1_rSAM/seldom-assoc"/>
</dbReference>
<dbReference type="PANTHER" id="PTHR36529:SF1">
    <property type="entry name" value="GLYCOSYLTRANSFERASE"/>
    <property type="match status" value="1"/>
</dbReference>
<dbReference type="SUPFAM" id="SSF53448">
    <property type="entry name" value="Nucleotide-diphospho-sugar transferases"/>
    <property type="match status" value="1"/>
</dbReference>
<name>A0A9D7S976_9BACT</name>
<evidence type="ECO:0000313" key="1">
    <source>
        <dbReference type="EMBL" id="MBK9718083.1"/>
    </source>
</evidence>
<dbReference type="Pfam" id="PF09837">
    <property type="entry name" value="DUF2064"/>
    <property type="match status" value="1"/>
</dbReference>
<evidence type="ECO:0000313" key="2">
    <source>
        <dbReference type="Proteomes" id="UP000808349"/>
    </source>
</evidence>
<comment type="caution">
    <text evidence="1">The sequence shown here is derived from an EMBL/GenBank/DDBJ whole genome shotgun (WGS) entry which is preliminary data.</text>
</comment>
<accession>A0A9D7S976</accession>
<dbReference type="AlphaFoldDB" id="A0A9D7S976"/>
<organism evidence="1 2">
    <name type="scientific">Candidatus Defluviibacterium haderslevense</name>
    <dbReference type="NCBI Taxonomy" id="2981993"/>
    <lineage>
        <taxon>Bacteria</taxon>
        <taxon>Pseudomonadati</taxon>
        <taxon>Bacteroidota</taxon>
        <taxon>Saprospiria</taxon>
        <taxon>Saprospirales</taxon>
        <taxon>Saprospiraceae</taxon>
        <taxon>Candidatus Defluviibacterium</taxon>
    </lineage>
</organism>
<gene>
    <name evidence="1" type="ORF">IPO85_11335</name>
</gene>
<dbReference type="Gene3D" id="3.90.550.10">
    <property type="entry name" value="Spore Coat Polysaccharide Biosynthesis Protein SpsA, Chain A"/>
    <property type="match status" value="1"/>
</dbReference>
<dbReference type="Proteomes" id="UP000808349">
    <property type="component" value="Unassembled WGS sequence"/>
</dbReference>
<dbReference type="EMBL" id="JADKFW010000007">
    <property type="protein sequence ID" value="MBK9718083.1"/>
    <property type="molecule type" value="Genomic_DNA"/>
</dbReference>
<dbReference type="InterPro" id="IPR029044">
    <property type="entry name" value="Nucleotide-diphossugar_trans"/>
</dbReference>
<dbReference type="PANTHER" id="PTHR36529">
    <property type="entry name" value="SLL1095 PROTEIN"/>
    <property type="match status" value="1"/>
</dbReference>
<sequence length="200" mass="22741">MLTNPNALIIFIRNPIRGKVKTRLAQTLGEAKALYIYKELLEITRQQSIKVNAQCYLYYSDHIELDAWSETTFIKKVQSGIDLGDRMSNAFHEVLQIHSKAIIIGSDCPYITSLLLNQAFNLLTTKDIIIGPAVDGGYYLLGMKSNIDSVFKSMPWSESSLYEKTIEKLNQLNCSHSSLIQLEDIDTEEAWNRYVQTQGK</sequence>
<dbReference type="NCBIfam" id="TIGR04282">
    <property type="entry name" value="glyco_like_cofC"/>
    <property type="match status" value="1"/>
</dbReference>